<gene>
    <name evidence="1" type="ORF">M5K25_023899</name>
</gene>
<name>A0ABD0U0M5_DENTH</name>
<protein>
    <submittedName>
        <fullName evidence="1">Uncharacterized protein</fullName>
    </submittedName>
</protein>
<dbReference type="AlphaFoldDB" id="A0ABD0U0M5"/>
<dbReference type="EMBL" id="JANQDX010000018">
    <property type="protein sequence ID" value="KAL0905475.1"/>
    <property type="molecule type" value="Genomic_DNA"/>
</dbReference>
<proteinExistence type="predicted"/>
<evidence type="ECO:0000313" key="2">
    <source>
        <dbReference type="Proteomes" id="UP001552299"/>
    </source>
</evidence>
<reference evidence="1 2" key="1">
    <citation type="journal article" date="2024" name="Plant Biotechnol. J.">
        <title>Dendrobium thyrsiflorum genome and its molecular insights into genes involved in important horticultural traits.</title>
        <authorList>
            <person name="Chen B."/>
            <person name="Wang J.Y."/>
            <person name="Zheng P.J."/>
            <person name="Li K.L."/>
            <person name="Liang Y.M."/>
            <person name="Chen X.F."/>
            <person name="Zhang C."/>
            <person name="Zhao X."/>
            <person name="He X."/>
            <person name="Zhang G.Q."/>
            <person name="Liu Z.J."/>
            <person name="Xu Q."/>
        </authorList>
    </citation>
    <scope>NUCLEOTIDE SEQUENCE [LARGE SCALE GENOMIC DNA]</scope>
    <source>
        <strain evidence="1">GZMU011</strain>
    </source>
</reference>
<sequence length="147" mass="16996">MKILLKLKQNNLRGSGFTVYSSLLHRSTRGRCNGIIMFSVCQMRNFRPLLQMFTVERIHSNLRSFFSHELFSSFPIFCHPKSNQNGTNHTDTPSMACFMRQDNIIFTSNIFRESQATGDISSKIILIGHESRSKIKLETSEIKFRTN</sequence>
<accession>A0ABD0U0M5</accession>
<evidence type="ECO:0000313" key="1">
    <source>
        <dbReference type="EMBL" id="KAL0905475.1"/>
    </source>
</evidence>
<keyword evidence="2" id="KW-1185">Reference proteome</keyword>
<dbReference type="Proteomes" id="UP001552299">
    <property type="component" value="Unassembled WGS sequence"/>
</dbReference>
<organism evidence="1 2">
    <name type="scientific">Dendrobium thyrsiflorum</name>
    <name type="common">Pinecone-like raceme dendrobium</name>
    <name type="synonym">Orchid</name>
    <dbReference type="NCBI Taxonomy" id="117978"/>
    <lineage>
        <taxon>Eukaryota</taxon>
        <taxon>Viridiplantae</taxon>
        <taxon>Streptophyta</taxon>
        <taxon>Embryophyta</taxon>
        <taxon>Tracheophyta</taxon>
        <taxon>Spermatophyta</taxon>
        <taxon>Magnoliopsida</taxon>
        <taxon>Liliopsida</taxon>
        <taxon>Asparagales</taxon>
        <taxon>Orchidaceae</taxon>
        <taxon>Epidendroideae</taxon>
        <taxon>Malaxideae</taxon>
        <taxon>Dendrobiinae</taxon>
        <taxon>Dendrobium</taxon>
    </lineage>
</organism>
<comment type="caution">
    <text evidence="1">The sequence shown here is derived from an EMBL/GenBank/DDBJ whole genome shotgun (WGS) entry which is preliminary data.</text>
</comment>